<dbReference type="CDD" id="cd17624">
    <property type="entry name" value="REC_OmpR_PmrA-like"/>
    <property type="match status" value="1"/>
</dbReference>
<evidence type="ECO:0000259" key="4">
    <source>
        <dbReference type="PROSITE" id="PS50110"/>
    </source>
</evidence>
<evidence type="ECO:0000259" key="5">
    <source>
        <dbReference type="PROSITE" id="PS51755"/>
    </source>
</evidence>
<evidence type="ECO:0000313" key="7">
    <source>
        <dbReference type="Proteomes" id="UP000603352"/>
    </source>
</evidence>
<dbReference type="Pfam" id="PF00072">
    <property type="entry name" value="Response_reg"/>
    <property type="match status" value="1"/>
</dbReference>
<dbReference type="GO" id="GO:0003677">
    <property type="term" value="F:DNA binding"/>
    <property type="evidence" value="ECO:0007669"/>
    <property type="project" value="UniProtKB-KW"/>
</dbReference>
<proteinExistence type="predicted"/>
<feature type="domain" description="OmpR/PhoB-type" evidence="5">
    <location>
        <begin position="124"/>
        <end position="222"/>
    </location>
</feature>
<dbReference type="InterPro" id="IPR001789">
    <property type="entry name" value="Sig_transdc_resp-reg_receiver"/>
</dbReference>
<organism evidence="6 7">
    <name type="scientific">Tistrella bauzanensis</name>
    <dbReference type="NCBI Taxonomy" id="657419"/>
    <lineage>
        <taxon>Bacteria</taxon>
        <taxon>Pseudomonadati</taxon>
        <taxon>Pseudomonadota</taxon>
        <taxon>Alphaproteobacteria</taxon>
        <taxon>Geminicoccales</taxon>
        <taxon>Geminicoccaceae</taxon>
        <taxon>Tistrella</taxon>
    </lineage>
</organism>
<dbReference type="InterPro" id="IPR036388">
    <property type="entry name" value="WH-like_DNA-bd_sf"/>
</dbReference>
<comment type="caution">
    <text evidence="6">The sequence shown here is derived from an EMBL/GenBank/DDBJ whole genome shotgun (WGS) entry which is preliminary data.</text>
</comment>
<name>A0ABQ1J1N9_9PROT</name>
<protein>
    <submittedName>
        <fullName evidence="6">DNA-binding response regulator</fullName>
    </submittedName>
</protein>
<dbReference type="SMART" id="SM00862">
    <property type="entry name" value="Trans_reg_C"/>
    <property type="match status" value="1"/>
</dbReference>
<keyword evidence="1 3" id="KW-0238">DNA-binding</keyword>
<dbReference type="PROSITE" id="PS50110">
    <property type="entry name" value="RESPONSE_REGULATORY"/>
    <property type="match status" value="1"/>
</dbReference>
<dbReference type="Pfam" id="PF00486">
    <property type="entry name" value="Trans_reg_C"/>
    <property type="match status" value="1"/>
</dbReference>
<sequence>MRVLLVEDDDRLAEAVTLGLTQAGFALDRVEDGEGAEAALAVSRFDAVVLDLGLPDIDGLDLVRRWRGRGLTVAVLILTARDGIRDRVAGLDRGADDYLPKPFAMPELVARLRALMRRPGGTLGVDITCGDLSFDTIGRETRVNGRVVSLGRRETGLLEVLLRRQGRVVPKDAAEEAVYGFDDAASANTLEVLVHRLRKRLDAAGSSVRIHTLRGLGYLLDGGDGDGGVGDGGGGHG</sequence>
<evidence type="ECO:0000256" key="2">
    <source>
        <dbReference type="PROSITE-ProRule" id="PRU00169"/>
    </source>
</evidence>
<feature type="domain" description="Response regulatory" evidence="4">
    <location>
        <begin position="2"/>
        <end position="116"/>
    </location>
</feature>
<feature type="DNA-binding region" description="OmpR/PhoB-type" evidence="3">
    <location>
        <begin position="124"/>
        <end position="222"/>
    </location>
</feature>
<dbReference type="CDD" id="cd00383">
    <property type="entry name" value="trans_reg_C"/>
    <property type="match status" value="1"/>
</dbReference>
<feature type="modified residue" description="4-aspartylphosphate" evidence="2">
    <location>
        <position position="51"/>
    </location>
</feature>
<dbReference type="EMBL" id="BMDZ01000071">
    <property type="protein sequence ID" value="GGB57426.1"/>
    <property type="molecule type" value="Genomic_DNA"/>
</dbReference>
<dbReference type="SUPFAM" id="SSF52172">
    <property type="entry name" value="CheY-like"/>
    <property type="match status" value="1"/>
</dbReference>
<evidence type="ECO:0000256" key="3">
    <source>
        <dbReference type="PROSITE-ProRule" id="PRU01091"/>
    </source>
</evidence>
<reference evidence="7" key="1">
    <citation type="journal article" date="2019" name="Int. J. Syst. Evol. Microbiol.">
        <title>The Global Catalogue of Microorganisms (GCM) 10K type strain sequencing project: providing services to taxonomists for standard genome sequencing and annotation.</title>
        <authorList>
            <consortium name="The Broad Institute Genomics Platform"/>
            <consortium name="The Broad Institute Genome Sequencing Center for Infectious Disease"/>
            <person name="Wu L."/>
            <person name="Ma J."/>
        </authorList>
    </citation>
    <scope>NUCLEOTIDE SEQUENCE [LARGE SCALE GENOMIC DNA]</scope>
    <source>
        <strain evidence="7">CGMCC 1.10188</strain>
    </source>
</reference>
<dbReference type="PANTHER" id="PTHR48111">
    <property type="entry name" value="REGULATOR OF RPOS"/>
    <property type="match status" value="1"/>
</dbReference>
<dbReference type="InterPro" id="IPR011006">
    <property type="entry name" value="CheY-like_superfamily"/>
</dbReference>
<evidence type="ECO:0000313" key="6">
    <source>
        <dbReference type="EMBL" id="GGB57426.1"/>
    </source>
</evidence>
<dbReference type="SMART" id="SM00448">
    <property type="entry name" value="REC"/>
    <property type="match status" value="1"/>
</dbReference>
<keyword evidence="2" id="KW-0597">Phosphoprotein</keyword>
<keyword evidence="7" id="KW-1185">Reference proteome</keyword>
<gene>
    <name evidence="6" type="ORF">GCM10011505_42890</name>
</gene>
<dbReference type="SUPFAM" id="SSF46894">
    <property type="entry name" value="C-terminal effector domain of the bipartite response regulators"/>
    <property type="match status" value="1"/>
</dbReference>
<dbReference type="InterPro" id="IPR001867">
    <property type="entry name" value="OmpR/PhoB-type_DNA-bd"/>
</dbReference>
<dbReference type="Gene3D" id="6.10.250.690">
    <property type="match status" value="1"/>
</dbReference>
<dbReference type="PANTHER" id="PTHR48111:SF36">
    <property type="entry name" value="TRANSCRIPTIONAL REGULATORY PROTEIN CUTR"/>
    <property type="match status" value="1"/>
</dbReference>
<dbReference type="RefSeq" id="WP_188581755.1">
    <property type="nucleotide sequence ID" value="NZ_BMDZ01000071.1"/>
</dbReference>
<dbReference type="InterPro" id="IPR039420">
    <property type="entry name" value="WalR-like"/>
</dbReference>
<dbReference type="InterPro" id="IPR016032">
    <property type="entry name" value="Sig_transdc_resp-reg_C-effctor"/>
</dbReference>
<dbReference type="Gene3D" id="3.40.50.2300">
    <property type="match status" value="1"/>
</dbReference>
<dbReference type="PROSITE" id="PS51755">
    <property type="entry name" value="OMPR_PHOB"/>
    <property type="match status" value="1"/>
</dbReference>
<dbReference type="Gene3D" id="1.10.10.10">
    <property type="entry name" value="Winged helix-like DNA-binding domain superfamily/Winged helix DNA-binding domain"/>
    <property type="match status" value="1"/>
</dbReference>
<accession>A0ABQ1J1N9</accession>
<evidence type="ECO:0000256" key="1">
    <source>
        <dbReference type="ARBA" id="ARBA00023125"/>
    </source>
</evidence>
<dbReference type="Proteomes" id="UP000603352">
    <property type="component" value="Unassembled WGS sequence"/>
</dbReference>